<gene>
    <name evidence="1" type="ORF">SAMN05421879_103100</name>
</gene>
<dbReference type="InterPro" id="IPR011008">
    <property type="entry name" value="Dimeric_a/b-barrel"/>
</dbReference>
<evidence type="ECO:0000313" key="2">
    <source>
        <dbReference type="Proteomes" id="UP000219688"/>
    </source>
</evidence>
<dbReference type="AlphaFoldDB" id="A0A285VKI9"/>
<name>A0A285VKI9_9MICO</name>
<proteinExistence type="predicted"/>
<evidence type="ECO:0000313" key="1">
    <source>
        <dbReference type="EMBL" id="SOC54387.1"/>
    </source>
</evidence>
<accession>A0A285VKI9</accession>
<dbReference type="SUPFAM" id="SSF54909">
    <property type="entry name" value="Dimeric alpha+beta barrel"/>
    <property type="match status" value="1"/>
</dbReference>
<dbReference type="Proteomes" id="UP000219688">
    <property type="component" value="Unassembled WGS sequence"/>
</dbReference>
<organism evidence="1 2">
    <name type="scientific">Ornithinimicrobium cerasi</name>
    <dbReference type="NCBI Taxonomy" id="2248773"/>
    <lineage>
        <taxon>Bacteria</taxon>
        <taxon>Bacillati</taxon>
        <taxon>Actinomycetota</taxon>
        <taxon>Actinomycetes</taxon>
        <taxon>Micrococcales</taxon>
        <taxon>Ornithinimicrobiaceae</taxon>
        <taxon>Ornithinimicrobium</taxon>
    </lineage>
</organism>
<evidence type="ECO:0008006" key="3">
    <source>
        <dbReference type="Google" id="ProtNLM"/>
    </source>
</evidence>
<dbReference type="EMBL" id="OBQK01000003">
    <property type="protein sequence ID" value="SOC54387.1"/>
    <property type="molecule type" value="Genomic_DNA"/>
</dbReference>
<dbReference type="Gene3D" id="3.30.70.100">
    <property type="match status" value="1"/>
</dbReference>
<protein>
    <recommendedName>
        <fullName evidence="3">Quinol monooxygenase YgiN</fullName>
    </recommendedName>
</protein>
<keyword evidence="2" id="KW-1185">Reference proteome</keyword>
<sequence length="116" mass="12588">MGRVVIACYAPRAGREEELHHLAREHVPRLRAEGLVTGREPIISVATDGTVVEVFEWVSEAAIAAAHESAAVRAMWDEFERVSTYVPIGSLTEAARLFSEFAPLPSVSATPPPGHE</sequence>
<reference evidence="2" key="1">
    <citation type="submission" date="2017-08" db="EMBL/GenBank/DDBJ databases">
        <authorList>
            <person name="Varghese N."/>
            <person name="Submissions S."/>
        </authorList>
    </citation>
    <scope>NUCLEOTIDE SEQUENCE [LARGE SCALE GENOMIC DNA]</scope>
    <source>
        <strain evidence="2">USBA17B2</strain>
    </source>
</reference>